<keyword evidence="1" id="KW-0812">Transmembrane</keyword>
<evidence type="ECO:0000313" key="2">
    <source>
        <dbReference type="EMBL" id="MBC9719367.1"/>
    </source>
</evidence>
<gene>
    <name evidence="2" type="ORF">H9Y04_43345</name>
</gene>
<accession>A0ABR7SXL2</accession>
<comment type="caution">
    <text evidence="2">The sequence shown here is derived from an EMBL/GenBank/DDBJ whole genome shotgun (WGS) entry which is preliminary data.</text>
</comment>
<dbReference type="EMBL" id="JACTVJ010000038">
    <property type="protein sequence ID" value="MBC9719367.1"/>
    <property type="molecule type" value="Genomic_DNA"/>
</dbReference>
<protein>
    <recommendedName>
        <fullName evidence="4">Sugar ABC transporter permease</fullName>
    </recommendedName>
</protein>
<evidence type="ECO:0000256" key="1">
    <source>
        <dbReference type="SAM" id="Phobius"/>
    </source>
</evidence>
<keyword evidence="1" id="KW-1133">Transmembrane helix</keyword>
<proteinExistence type="predicted"/>
<reference evidence="2 3" key="1">
    <citation type="submission" date="2020-08" db="EMBL/GenBank/DDBJ databases">
        <title>Genemic of Streptomyces polyaspartic.</title>
        <authorList>
            <person name="Liu W."/>
        </authorList>
    </citation>
    <scope>NUCLEOTIDE SEQUENCE [LARGE SCALE GENOMIC DNA]</scope>
    <source>
        <strain evidence="2 3">TRM66268-LWL</strain>
    </source>
</reference>
<keyword evidence="3" id="KW-1185">Reference proteome</keyword>
<dbReference type="Proteomes" id="UP000642284">
    <property type="component" value="Unassembled WGS sequence"/>
</dbReference>
<name>A0ABR7SXL2_9ACTN</name>
<sequence length="85" mass="9699">MPTTSDQGLPLFAEPAVWWTRERIRDHRRSVMVYSLPFTSALLLSALCTIAVSLVPGKVVCLRAGRGRHRRVAPRWYALRRGVLR</sequence>
<feature type="transmembrane region" description="Helical" evidence="1">
    <location>
        <begin position="31"/>
        <end position="55"/>
    </location>
</feature>
<evidence type="ECO:0008006" key="4">
    <source>
        <dbReference type="Google" id="ProtNLM"/>
    </source>
</evidence>
<organism evidence="2 3">
    <name type="scientific">Streptomyces polyasparticus</name>
    <dbReference type="NCBI Taxonomy" id="2767826"/>
    <lineage>
        <taxon>Bacteria</taxon>
        <taxon>Bacillati</taxon>
        <taxon>Actinomycetota</taxon>
        <taxon>Actinomycetes</taxon>
        <taxon>Kitasatosporales</taxon>
        <taxon>Streptomycetaceae</taxon>
        <taxon>Streptomyces</taxon>
    </lineage>
</organism>
<evidence type="ECO:0000313" key="3">
    <source>
        <dbReference type="Proteomes" id="UP000642284"/>
    </source>
</evidence>
<keyword evidence="1" id="KW-0472">Membrane</keyword>
<dbReference type="RefSeq" id="WP_187819770.1">
    <property type="nucleotide sequence ID" value="NZ_JACTVJ010000038.1"/>
</dbReference>